<feature type="non-terminal residue" evidence="1">
    <location>
        <position position="1"/>
    </location>
</feature>
<comment type="caution">
    <text evidence="1">The sequence shown here is derived from an EMBL/GenBank/DDBJ whole genome shotgun (WGS) entry which is preliminary data.</text>
</comment>
<proteinExistence type="predicted"/>
<name>W1Y2I1_9ZZZZ</name>
<protein>
    <submittedName>
        <fullName evidence="1">Uncharacterized protein</fullName>
    </submittedName>
</protein>
<accession>W1Y2I1</accession>
<reference evidence="1" key="1">
    <citation type="submission" date="2013-12" db="EMBL/GenBank/DDBJ databases">
        <title>A Varibaculum cambriense genome reconstructed from a premature infant gut community with otherwise low bacterial novelty that shifts toward anaerobic metabolism during the third week of life.</title>
        <authorList>
            <person name="Brown C.T."/>
            <person name="Sharon I."/>
            <person name="Thomas B.C."/>
            <person name="Castelle C.J."/>
            <person name="Morowitz M.J."/>
            <person name="Banfield J.F."/>
        </authorList>
    </citation>
    <scope>NUCLEOTIDE SEQUENCE</scope>
</reference>
<evidence type="ECO:0000313" key="1">
    <source>
        <dbReference type="EMBL" id="ETJ35304.1"/>
    </source>
</evidence>
<organism evidence="1">
    <name type="scientific">human gut metagenome</name>
    <dbReference type="NCBI Taxonomy" id="408170"/>
    <lineage>
        <taxon>unclassified sequences</taxon>
        <taxon>metagenomes</taxon>
        <taxon>organismal metagenomes</taxon>
    </lineage>
</organism>
<sequence length="65" mass="7623">QKKTNIDVNDIIVEYVDKIEKEIFKAFSASNIPLSLLNDNNIYLIFVTYDYSKIIPTFTCDMVHY</sequence>
<dbReference type="EMBL" id="AZMM01010302">
    <property type="protein sequence ID" value="ETJ35304.1"/>
    <property type="molecule type" value="Genomic_DNA"/>
</dbReference>
<gene>
    <name evidence="1" type="ORF">Q604_UNBC10302G0001</name>
</gene>
<dbReference type="AlphaFoldDB" id="W1Y2I1"/>